<name>A0A1H3E6N8_9BACI</name>
<evidence type="ECO:0000313" key="1">
    <source>
        <dbReference type="EMBL" id="SDX73604.1"/>
    </source>
</evidence>
<comment type="caution">
    <text evidence="1">The sequence shown here is derived from an EMBL/GenBank/DDBJ whole genome shotgun (WGS) entry which is preliminary data.</text>
</comment>
<reference evidence="1 2" key="1">
    <citation type="submission" date="2016-10" db="EMBL/GenBank/DDBJ databases">
        <authorList>
            <person name="Varghese N."/>
            <person name="Submissions S."/>
        </authorList>
    </citation>
    <scope>NUCLEOTIDE SEQUENCE [LARGE SCALE GENOMIC DNA]</scope>
    <source>
        <strain evidence="1 2">DSM 20748</strain>
    </source>
</reference>
<evidence type="ECO:0008006" key="3">
    <source>
        <dbReference type="Google" id="ProtNLM"/>
    </source>
</evidence>
<gene>
    <name evidence="1" type="ORF">SAMN04488081_1246</name>
</gene>
<evidence type="ECO:0000313" key="2">
    <source>
        <dbReference type="Proteomes" id="UP000198647"/>
    </source>
</evidence>
<accession>A0A1H3E6N8</accession>
<dbReference type="EMBL" id="FNOS01000002">
    <property type="protein sequence ID" value="SDX73604.1"/>
    <property type="molecule type" value="Genomic_DNA"/>
</dbReference>
<proteinExistence type="predicted"/>
<protein>
    <recommendedName>
        <fullName evidence="3">TIR domain-containing protein</fullName>
    </recommendedName>
</protein>
<organism evidence="1 2">
    <name type="scientific">Salimicrobium album</name>
    <dbReference type="NCBI Taxonomy" id="50717"/>
    <lineage>
        <taxon>Bacteria</taxon>
        <taxon>Bacillati</taxon>
        <taxon>Bacillota</taxon>
        <taxon>Bacilli</taxon>
        <taxon>Bacillales</taxon>
        <taxon>Bacillaceae</taxon>
        <taxon>Salimicrobium</taxon>
    </lineage>
</organism>
<keyword evidence="2" id="KW-1185">Reference proteome</keyword>
<sequence length="259" mass="30445">MYLGFNLEADVDFTEWYDKGRVLYKQNSSEVEKNLRKYLYEGTEIYNGSLMANEWFPKIKVDVFLSHSHIDKEKAIGLAGWLEENFNLTVFIDSCIWGHANDLLKMIDDKHCLNDDETMYDYNKRNYSTSHVHMMLSMALTKMMDKAELVIFMNTENSVQPVNDTISQATKSPWVYSELVLTNLIRKKNPGRKVQKSMEKHTLEEAKRLDVAYPVDELLNRLIPLKYKNLVVWRNQFSKNSDVDVHPLDYLYSQFEKSN</sequence>
<dbReference type="Proteomes" id="UP000198647">
    <property type="component" value="Unassembled WGS sequence"/>
</dbReference>